<dbReference type="Proteomes" id="UP000825015">
    <property type="component" value="Chromosome"/>
</dbReference>
<dbReference type="EMBL" id="AP019779">
    <property type="protein sequence ID" value="BBL61021.1"/>
    <property type="molecule type" value="Genomic_DNA"/>
</dbReference>
<organism evidence="1 2">
    <name type="scientific">Methanobrevibacter arboriphilus</name>
    <dbReference type="NCBI Taxonomy" id="39441"/>
    <lineage>
        <taxon>Archaea</taxon>
        <taxon>Methanobacteriati</taxon>
        <taxon>Methanobacteriota</taxon>
        <taxon>Methanomada group</taxon>
        <taxon>Methanobacteria</taxon>
        <taxon>Methanobacteriales</taxon>
        <taxon>Methanobacteriaceae</taxon>
        <taxon>Methanobrevibacter</taxon>
    </lineage>
</organism>
<sequence length="126" mass="14747">MLTNENMKKCNVKNLILIISALYLLNLFYKYKNAHIYEKCHSIGGIFENPKFLERMSLHSELFSLKIFNEYDSQNNNNKEESALSITCYHFNKHSGKGQKMTLEYFEPDPSNLFAFDCLSELSINM</sequence>
<evidence type="ECO:0000313" key="2">
    <source>
        <dbReference type="Proteomes" id="UP000825015"/>
    </source>
</evidence>
<evidence type="ECO:0000313" key="1">
    <source>
        <dbReference type="EMBL" id="BBL61021.1"/>
    </source>
</evidence>
<proteinExistence type="predicted"/>
<keyword evidence="2" id="KW-1185">Reference proteome</keyword>
<gene>
    <name evidence="1" type="ORF">MarbSA_00610</name>
</gene>
<name>A0ACA8R103_METAZ</name>
<accession>A0ACA8R103</accession>
<protein>
    <submittedName>
        <fullName evidence="1">Uncharacterized protein</fullName>
    </submittedName>
</protein>
<reference evidence="1" key="1">
    <citation type="submission" date="2019-06" db="EMBL/GenBank/DDBJ databases">
        <title>Complete genome sequence of Methanobrevibacter arboriphilus strain SA.</title>
        <authorList>
            <person name="Asakawa S."/>
        </authorList>
    </citation>
    <scope>NUCLEOTIDE SEQUENCE</scope>
    <source>
        <strain evidence="1">SA</strain>
    </source>
</reference>